<comment type="caution">
    <text evidence="1">The sequence shown here is derived from an EMBL/GenBank/DDBJ whole genome shotgun (WGS) entry which is preliminary data.</text>
</comment>
<accession>A0A016U124</accession>
<evidence type="ECO:0000313" key="2">
    <source>
        <dbReference type="Proteomes" id="UP000024635"/>
    </source>
</evidence>
<protein>
    <submittedName>
        <fullName evidence="1">Uncharacterized protein</fullName>
    </submittedName>
</protein>
<sequence length="260" mass="29619">MDLASDRRGFLIKAAEMGMANDEFVFVLLGMRSYGFGRSGKGKEVLSNGLAPFWEDGSSDNADGMDNVAKLAARYVIVRSIPRKFWNGIPRLKLEYTNERSVPLHTDTYFRVEAGEIFVFHSQVKYLQVEKNLQEKDTWWPGAFVMGCVLPYAVLNADLKSLDLNSDGVNQTYMSYFKNMVLAKVREDPLFCRTTECLTNSNETEGAFARHLHDTFYAYGLGLTRQPQYYHDAINITQAIAVDFIGKKLCMSFSFLEWSR</sequence>
<proteinExistence type="predicted"/>
<dbReference type="AlphaFoldDB" id="A0A016U124"/>
<dbReference type="OrthoDB" id="5869495at2759"/>
<gene>
    <name evidence="1" type="primary">Acey_s0066.g3700</name>
    <name evidence="1" type="ORF">Y032_0066g3700</name>
</gene>
<evidence type="ECO:0000313" key="1">
    <source>
        <dbReference type="EMBL" id="EYC08323.1"/>
    </source>
</evidence>
<dbReference type="STRING" id="53326.A0A016U124"/>
<organism evidence="1 2">
    <name type="scientific">Ancylostoma ceylanicum</name>
    <dbReference type="NCBI Taxonomy" id="53326"/>
    <lineage>
        <taxon>Eukaryota</taxon>
        <taxon>Metazoa</taxon>
        <taxon>Ecdysozoa</taxon>
        <taxon>Nematoda</taxon>
        <taxon>Chromadorea</taxon>
        <taxon>Rhabditida</taxon>
        <taxon>Rhabditina</taxon>
        <taxon>Rhabditomorpha</taxon>
        <taxon>Strongyloidea</taxon>
        <taxon>Ancylostomatidae</taxon>
        <taxon>Ancylostomatinae</taxon>
        <taxon>Ancylostoma</taxon>
    </lineage>
</organism>
<dbReference type="Proteomes" id="UP000024635">
    <property type="component" value="Unassembled WGS sequence"/>
</dbReference>
<dbReference type="Gene3D" id="3.40.50.2300">
    <property type="match status" value="1"/>
</dbReference>
<name>A0A016U124_9BILA</name>
<reference evidence="2" key="1">
    <citation type="journal article" date="2015" name="Nat. Genet.">
        <title>The genome and transcriptome of the zoonotic hookworm Ancylostoma ceylanicum identify infection-specific gene families.</title>
        <authorList>
            <person name="Schwarz E.M."/>
            <person name="Hu Y."/>
            <person name="Antoshechkin I."/>
            <person name="Miller M.M."/>
            <person name="Sternberg P.W."/>
            <person name="Aroian R.V."/>
        </authorList>
    </citation>
    <scope>NUCLEOTIDE SEQUENCE</scope>
    <source>
        <strain evidence="2">HY135</strain>
    </source>
</reference>
<dbReference type="EMBL" id="JARK01001402">
    <property type="protein sequence ID" value="EYC08323.1"/>
    <property type="molecule type" value="Genomic_DNA"/>
</dbReference>
<keyword evidence="2" id="KW-1185">Reference proteome</keyword>